<gene>
    <name evidence="1" type="ORF">H2199_008004</name>
</gene>
<protein>
    <submittedName>
        <fullName evidence="1">Uncharacterized protein</fullName>
    </submittedName>
</protein>
<organism evidence="1 2">
    <name type="scientific">Coniosporium tulheliwenetii</name>
    <dbReference type="NCBI Taxonomy" id="3383036"/>
    <lineage>
        <taxon>Eukaryota</taxon>
        <taxon>Fungi</taxon>
        <taxon>Dikarya</taxon>
        <taxon>Ascomycota</taxon>
        <taxon>Pezizomycotina</taxon>
        <taxon>Dothideomycetes</taxon>
        <taxon>Dothideomycetes incertae sedis</taxon>
        <taxon>Coniosporium</taxon>
    </lineage>
</organism>
<proteinExistence type="predicted"/>
<name>A0ACC2YMJ5_9PEZI</name>
<sequence length="467" mass="49309">MGKKKRGHPDVEEVLARPWCYYCERDFDDLKILISHQKAKHFKCLSVHMNQVHKETLTNVENALPNRAGLDIEIFGMEGIPEDVIQSHNQRVLQQYYEAEAERRAATGNPGPGGTAAGGGAKKPKFESPSDLKKRLAEHKAKKAAQEAAGGSSGDVTPLGAGHGAQSPAMNHSPLGFAGPPGYIQQQPAFSGPQGTSPQSAYTQPYGQPPQIRGPPPFSPAGASPFSPPPGQQYPQPGVPSFPPQFPGGPPRHFGAGSPSFHQGPSQPPHNHNPSAGPIPSRQGSLPAAPGLPQRPSFGAPHVNAFQLQQMHQGHIPGATNPSQPGSFPPQQSHAPPNEASGESTGGIHEQDHPREGAPGSAQYDAPQPAAASATSVDELISSAAKDADGSKAAASEAGAEKKAKKEKDKNTRQVYTDNEVSPEEKMAQLPRYAFVPDHREETVLGPVEAAVTGPALGEDDVMDRME</sequence>
<dbReference type="EMBL" id="JAPDRP010000025">
    <property type="protein sequence ID" value="KAJ9636329.1"/>
    <property type="molecule type" value="Genomic_DNA"/>
</dbReference>
<keyword evidence="2" id="KW-1185">Reference proteome</keyword>
<dbReference type="Proteomes" id="UP001172680">
    <property type="component" value="Unassembled WGS sequence"/>
</dbReference>
<accession>A0ACC2YMJ5</accession>
<comment type="caution">
    <text evidence="1">The sequence shown here is derived from an EMBL/GenBank/DDBJ whole genome shotgun (WGS) entry which is preliminary data.</text>
</comment>
<evidence type="ECO:0000313" key="2">
    <source>
        <dbReference type="Proteomes" id="UP001172680"/>
    </source>
</evidence>
<evidence type="ECO:0000313" key="1">
    <source>
        <dbReference type="EMBL" id="KAJ9636329.1"/>
    </source>
</evidence>
<reference evidence="1" key="1">
    <citation type="submission" date="2022-10" db="EMBL/GenBank/DDBJ databases">
        <title>Culturing micro-colonial fungi from biological soil crusts in the Mojave desert and describing Neophaeococcomyces mojavensis, and introducing the new genera and species Taxawa tesnikishii.</title>
        <authorList>
            <person name="Kurbessoian T."/>
            <person name="Stajich J.E."/>
        </authorList>
    </citation>
    <scope>NUCLEOTIDE SEQUENCE</scope>
    <source>
        <strain evidence="1">JES_115</strain>
    </source>
</reference>